<name>A0A7W3TLK6_9GAMM</name>
<dbReference type="Gene3D" id="1.20.120.1910">
    <property type="entry name" value="Cysteine-tRNA ligase, C-terminal anti-codon recognition domain"/>
    <property type="match status" value="1"/>
</dbReference>
<dbReference type="CDD" id="cd00672">
    <property type="entry name" value="CysRS_core"/>
    <property type="match status" value="1"/>
</dbReference>
<dbReference type="EC" id="6.1.1.16" evidence="13"/>
<evidence type="ECO:0000256" key="6">
    <source>
        <dbReference type="ARBA" id="ARBA00022723"/>
    </source>
</evidence>
<dbReference type="NCBIfam" id="TIGR00435">
    <property type="entry name" value="cysS"/>
    <property type="match status" value="1"/>
</dbReference>
<dbReference type="SMART" id="SM00840">
    <property type="entry name" value="DALR_2"/>
    <property type="match status" value="1"/>
</dbReference>
<keyword evidence="6 13" id="KW-0479">Metal-binding</keyword>
<proteinExistence type="inferred from homology"/>
<keyword evidence="5 13" id="KW-0436">Ligase</keyword>
<evidence type="ECO:0000256" key="8">
    <source>
        <dbReference type="ARBA" id="ARBA00022833"/>
    </source>
</evidence>
<evidence type="ECO:0000256" key="9">
    <source>
        <dbReference type="ARBA" id="ARBA00022840"/>
    </source>
</evidence>
<dbReference type="GO" id="GO:0004817">
    <property type="term" value="F:cysteine-tRNA ligase activity"/>
    <property type="evidence" value="ECO:0007669"/>
    <property type="project" value="UniProtKB-UniRule"/>
</dbReference>
<organism evidence="15 16">
    <name type="scientific">Marilutibacter spongiae</name>
    <dbReference type="NCBI Taxonomy" id="2025720"/>
    <lineage>
        <taxon>Bacteria</taxon>
        <taxon>Pseudomonadati</taxon>
        <taxon>Pseudomonadota</taxon>
        <taxon>Gammaproteobacteria</taxon>
        <taxon>Lysobacterales</taxon>
        <taxon>Lysobacteraceae</taxon>
        <taxon>Marilutibacter</taxon>
    </lineage>
</organism>
<dbReference type="Gene3D" id="3.40.50.620">
    <property type="entry name" value="HUPs"/>
    <property type="match status" value="1"/>
</dbReference>
<feature type="binding site" evidence="13">
    <location>
        <position position="209"/>
    </location>
    <ligand>
        <name>Zn(2+)</name>
        <dbReference type="ChEBI" id="CHEBI:29105"/>
    </ligand>
</feature>
<dbReference type="Pfam" id="PF09190">
    <property type="entry name" value="DALR_2"/>
    <property type="match status" value="1"/>
</dbReference>
<dbReference type="EMBL" id="JACHTF010000007">
    <property type="protein sequence ID" value="MBB1060560.1"/>
    <property type="molecule type" value="Genomic_DNA"/>
</dbReference>
<keyword evidence="16" id="KW-1185">Reference proteome</keyword>
<dbReference type="InterPro" id="IPR015803">
    <property type="entry name" value="Cys-tRNA-ligase"/>
</dbReference>
<accession>A0A7W3TLK6</accession>
<feature type="short sequence motif" description="'HIGH' region" evidence="13">
    <location>
        <begin position="31"/>
        <end position="41"/>
    </location>
</feature>
<comment type="caution">
    <text evidence="15">The sequence shown here is derived from an EMBL/GenBank/DDBJ whole genome shotgun (WGS) entry which is preliminary data.</text>
</comment>
<dbReference type="GO" id="GO:0005524">
    <property type="term" value="F:ATP binding"/>
    <property type="evidence" value="ECO:0007669"/>
    <property type="project" value="UniProtKB-UniRule"/>
</dbReference>
<dbReference type="PRINTS" id="PR00983">
    <property type="entry name" value="TRNASYNTHCYS"/>
</dbReference>
<evidence type="ECO:0000256" key="11">
    <source>
        <dbReference type="ARBA" id="ARBA00023146"/>
    </source>
</evidence>
<keyword evidence="10 13" id="KW-0648">Protein biosynthesis</keyword>
<keyword evidence="11 13" id="KW-0030">Aminoacyl-tRNA synthetase</keyword>
<evidence type="ECO:0000256" key="12">
    <source>
        <dbReference type="ARBA" id="ARBA00047398"/>
    </source>
</evidence>
<feature type="binding site" evidence="13">
    <location>
        <position position="29"/>
    </location>
    <ligand>
        <name>Zn(2+)</name>
        <dbReference type="ChEBI" id="CHEBI:29105"/>
    </ligand>
</feature>
<dbReference type="SUPFAM" id="SSF52374">
    <property type="entry name" value="Nucleotidylyl transferase"/>
    <property type="match status" value="1"/>
</dbReference>
<keyword evidence="8 13" id="KW-0862">Zinc</keyword>
<feature type="binding site" evidence="13">
    <location>
        <position position="238"/>
    </location>
    <ligand>
        <name>Zn(2+)</name>
        <dbReference type="ChEBI" id="CHEBI:29105"/>
    </ligand>
</feature>
<evidence type="ECO:0000256" key="2">
    <source>
        <dbReference type="ARBA" id="ARBA00005594"/>
    </source>
</evidence>
<dbReference type="HAMAP" id="MF_00041">
    <property type="entry name" value="Cys_tRNA_synth"/>
    <property type="match status" value="1"/>
</dbReference>
<dbReference type="RefSeq" id="WP_182686615.1">
    <property type="nucleotide sequence ID" value="NZ_JACHTF010000007.1"/>
</dbReference>
<dbReference type="InterPro" id="IPR009080">
    <property type="entry name" value="tRNAsynth_Ia_anticodon-bd"/>
</dbReference>
<comment type="cofactor">
    <cofactor evidence="13">
        <name>Zn(2+)</name>
        <dbReference type="ChEBI" id="CHEBI:29105"/>
    </cofactor>
    <text evidence="13">Binds 1 zinc ion per subunit.</text>
</comment>
<dbReference type="InterPro" id="IPR014729">
    <property type="entry name" value="Rossmann-like_a/b/a_fold"/>
</dbReference>
<comment type="catalytic activity">
    <reaction evidence="12 13">
        <text>tRNA(Cys) + L-cysteine + ATP = L-cysteinyl-tRNA(Cys) + AMP + diphosphate</text>
        <dbReference type="Rhea" id="RHEA:17773"/>
        <dbReference type="Rhea" id="RHEA-COMP:9661"/>
        <dbReference type="Rhea" id="RHEA-COMP:9679"/>
        <dbReference type="ChEBI" id="CHEBI:30616"/>
        <dbReference type="ChEBI" id="CHEBI:33019"/>
        <dbReference type="ChEBI" id="CHEBI:35235"/>
        <dbReference type="ChEBI" id="CHEBI:78442"/>
        <dbReference type="ChEBI" id="CHEBI:78517"/>
        <dbReference type="ChEBI" id="CHEBI:456215"/>
        <dbReference type="EC" id="6.1.1.16"/>
    </reaction>
</comment>
<evidence type="ECO:0000256" key="3">
    <source>
        <dbReference type="ARBA" id="ARBA00011245"/>
    </source>
</evidence>
<dbReference type="InterPro" id="IPR024909">
    <property type="entry name" value="Cys-tRNA/MSH_ligase"/>
</dbReference>
<protein>
    <recommendedName>
        <fullName evidence="13">Cysteine--tRNA ligase</fullName>
        <ecNumber evidence="13">6.1.1.16</ecNumber>
    </recommendedName>
    <alternativeName>
        <fullName evidence="13">Cysteinyl-tRNA synthetase</fullName>
        <shortName evidence="13">CysRS</shortName>
    </alternativeName>
</protein>
<gene>
    <name evidence="13" type="primary">cysS</name>
    <name evidence="15" type="ORF">H4F98_08220</name>
</gene>
<dbReference type="GO" id="GO:0008270">
    <property type="term" value="F:zinc ion binding"/>
    <property type="evidence" value="ECO:0007669"/>
    <property type="project" value="UniProtKB-UniRule"/>
</dbReference>
<evidence type="ECO:0000256" key="10">
    <source>
        <dbReference type="ARBA" id="ARBA00022917"/>
    </source>
</evidence>
<evidence type="ECO:0000256" key="5">
    <source>
        <dbReference type="ARBA" id="ARBA00022598"/>
    </source>
</evidence>
<dbReference type="GO" id="GO:0005829">
    <property type="term" value="C:cytosol"/>
    <property type="evidence" value="ECO:0007669"/>
    <property type="project" value="TreeGrafter"/>
</dbReference>
<dbReference type="SUPFAM" id="SSF47323">
    <property type="entry name" value="Anticodon-binding domain of a subclass of class I aminoacyl-tRNA synthetases"/>
    <property type="match status" value="1"/>
</dbReference>
<feature type="short sequence motif" description="'KMSKS' region" evidence="13">
    <location>
        <begin position="267"/>
        <end position="271"/>
    </location>
</feature>
<reference evidence="15 16" key="1">
    <citation type="submission" date="2020-08" db="EMBL/GenBank/DDBJ databases">
        <authorList>
            <person name="Xu S."/>
            <person name="Li A."/>
        </authorList>
    </citation>
    <scope>NUCLEOTIDE SEQUENCE [LARGE SCALE GENOMIC DNA]</scope>
    <source>
        <strain evidence="15 16">119BY6-57</strain>
    </source>
</reference>
<dbReference type="InterPro" id="IPR015273">
    <property type="entry name" value="Cys-tRNA-synt_Ia_DALR"/>
</dbReference>
<keyword evidence="4 13" id="KW-0963">Cytoplasm</keyword>
<dbReference type="Pfam" id="PF01406">
    <property type="entry name" value="tRNA-synt_1e"/>
    <property type="match status" value="1"/>
</dbReference>
<evidence type="ECO:0000256" key="13">
    <source>
        <dbReference type="HAMAP-Rule" id="MF_00041"/>
    </source>
</evidence>
<dbReference type="PANTHER" id="PTHR10890">
    <property type="entry name" value="CYSTEINYL-TRNA SYNTHETASE"/>
    <property type="match status" value="1"/>
</dbReference>
<feature type="binding site" evidence="13">
    <location>
        <position position="270"/>
    </location>
    <ligand>
        <name>ATP</name>
        <dbReference type="ChEBI" id="CHEBI:30616"/>
    </ligand>
</feature>
<keyword evidence="7 13" id="KW-0547">Nucleotide-binding</keyword>
<evidence type="ECO:0000256" key="7">
    <source>
        <dbReference type="ARBA" id="ARBA00022741"/>
    </source>
</evidence>
<comment type="subcellular location">
    <subcellularLocation>
        <location evidence="1 13">Cytoplasm</location>
    </subcellularLocation>
</comment>
<evidence type="ECO:0000313" key="16">
    <source>
        <dbReference type="Proteomes" id="UP000523196"/>
    </source>
</evidence>
<comment type="similarity">
    <text evidence="2 13">Belongs to the class-I aminoacyl-tRNA synthetase family.</text>
</comment>
<dbReference type="InterPro" id="IPR032678">
    <property type="entry name" value="tRNA-synt_1_cat_dom"/>
</dbReference>
<comment type="subunit">
    <text evidence="3 13">Monomer.</text>
</comment>
<evidence type="ECO:0000256" key="1">
    <source>
        <dbReference type="ARBA" id="ARBA00004496"/>
    </source>
</evidence>
<feature type="binding site" evidence="13">
    <location>
        <position position="234"/>
    </location>
    <ligand>
        <name>Zn(2+)</name>
        <dbReference type="ChEBI" id="CHEBI:29105"/>
    </ligand>
</feature>
<dbReference type="PANTHER" id="PTHR10890:SF3">
    <property type="entry name" value="CYSTEINE--TRNA LIGASE, CYTOPLASMIC"/>
    <property type="match status" value="1"/>
</dbReference>
<feature type="domain" description="Cysteinyl-tRNA synthetase class Ia DALR" evidence="14">
    <location>
        <begin position="339"/>
        <end position="406"/>
    </location>
</feature>
<evidence type="ECO:0000313" key="15">
    <source>
        <dbReference type="EMBL" id="MBB1060560.1"/>
    </source>
</evidence>
<dbReference type="FunFam" id="3.40.50.620:FF:000068">
    <property type="entry name" value="Cysteine--tRNA ligase"/>
    <property type="match status" value="1"/>
</dbReference>
<keyword evidence="9 13" id="KW-0067">ATP-binding</keyword>
<evidence type="ECO:0000256" key="4">
    <source>
        <dbReference type="ARBA" id="ARBA00022490"/>
    </source>
</evidence>
<sequence>MSLHLYNSLTRRVEAFSPADPARTTMYVCGPTVYNYVHIGNGRGPVVFGVLADLLRRRFGTLAYARNITDVDDKINAAAAEQGVSISVIAERFTRAYREDMAALGVAPPDLEPAATDHIGQIIGMISTLIEQGHAYAAEGHVLFAVDSFDGYGKLSRRELEDMLAGARIEVAPYKKNPGDFVLWKPSSDALPGWDSPWGRGRPGWHIECSAMAAAHLGETIDIHAGGVDLQFPHHENEVAQSECAHGGKPFARFWLHNGMLNFDGAKMSKSVGNIARVHDLVREHPPEALRYALLSAHYRGPLDWSDALIEQSVRTLDRLYGTLRDLADHQVEPTIPVSVENALDDDLNTPKALSEIAALASQARSILANSSLGTAERAELANLKADLLGAGLALGLLQQDPAAWFARGASGEDDARIQALVDERVAAKQSRDFARADAIRDTLAAEGIVLEDTPQGVRWVRRA</sequence>
<dbReference type="GO" id="GO:0006423">
    <property type="term" value="P:cysteinyl-tRNA aminoacylation"/>
    <property type="evidence" value="ECO:0007669"/>
    <property type="project" value="UniProtKB-UniRule"/>
</dbReference>
<dbReference type="Proteomes" id="UP000523196">
    <property type="component" value="Unassembled WGS sequence"/>
</dbReference>
<dbReference type="AlphaFoldDB" id="A0A7W3TLK6"/>
<evidence type="ECO:0000259" key="14">
    <source>
        <dbReference type="SMART" id="SM00840"/>
    </source>
</evidence>